<dbReference type="AlphaFoldDB" id="A0A0G3I432"/>
<organism evidence="3 4">
    <name type="scientific">Candidatus Liberibacter africanus PTSAPSY</name>
    <dbReference type="NCBI Taxonomy" id="1277257"/>
    <lineage>
        <taxon>Bacteria</taxon>
        <taxon>Pseudomonadati</taxon>
        <taxon>Pseudomonadota</taxon>
        <taxon>Alphaproteobacteria</taxon>
        <taxon>Hyphomicrobiales</taxon>
        <taxon>Rhizobiaceae</taxon>
        <taxon>Liberibacter</taxon>
    </lineage>
</organism>
<dbReference type="InterPro" id="IPR036465">
    <property type="entry name" value="vWFA_dom_sf"/>
</dbReference>
<proteinExistence type="predicted"/>
<dbReference type="SUPFAM" id="SSF53300">
    <property type="entry name" value="vWA-like"/>
    <property type="match status" value="1"/>
</dbReference>
<dbReference type="Proteomes" id="UP000035503">
    <property type="component" value="Chromosome"/>
</dbReference>
<dbReference type="STRING" id="1277257.G293_05190"/>
<reference evidence="3 4" key="1">
    <citation type="journal article" date="2015" name="Genome Announc.">
        <title>Complete Genome Sequence of 'Candidatus Liberibacter africanus,' a Bacterium Associated with Citrus Huanglongbing.</title>
        <authorList>
            <person name="Lin H."/>
            <person name="Pietersen G."/>
            <person name="Han C."/>
            <person name="Read D.A."/>
            <person name="Lou B."/>
            <person name="Gupta G."/>
            <person name="Civerolo E.L."/>
        </authorList>
    </citation>
    <scope>NUCLEOTIDE SEQUENCE [LARGE SCALE GENOMIC DNA]</scope>
    <source>
        <strain evidence="3 4">PTSAPSY</strain>
    </source>
</reference>
<name>A0A0G3I432_LIBAF</name>
<dbReference type="PATRIC" id="fig|1277257.4.peg.1131"/>
<dbReference type="CDD" id="cd00198">
    <property type="entry name" value="vWFA"/>
    <property type="match status" value="1"/>
</dbReference>
<evidence type="ECO:0000313" key="4">
    <source>
        <dbReference type="Proteomes" id="UP000035503"/>
    </source>
</evidence>
<keyword evidence="1" id="KW-0812">Transmembrane</keyword>
<protein>
    <submittedName>
        <fullName evidence="3">von Willebrand factor type A</fullName>
    </submittedName>
</protein>
<keyword evidence="1" id="KW-0472">Membrane</keyword>
<dbReference type="PROSITE" id="PS50234">
    <property type="entry name" value="VWFA"/>
    <property type="match status" value="1"/>
</dbReference>
<evidence type="ECO:0000259" key="2">
    <source>
        <dbReference type="PROSITE" id="PS50234"/>
    </source>
</evidence>
<feature type="domain" description="VWFA" evidence="2">
    <location>
        <begin position="215"/>
        <end position="411"/>
    </location>
</feature>
<evidence type="ECO:0000256" key="1">
    <source>
        <dbReference type="SAM" id="Phobius"/>
    </source>
</evidence>
<dbReference type="Pfam" id="PF00092">
    <property type="entry name" value="VWA"/>
    <property type="match status" value="1"/>
</dbReference>
<feature type="transmembrane region" description="Helical" evidence="1">
    <location>
        <begin position="20"/>
        <end position="44"/>
    </location>
</feature>
<dbReference type="EMBL" id="CP004021">
    <property type="protein sequence ID" value="AKK20649.1"/>
    <property type="molecule type" value="Genomic_DNA"/>
</dbReference>
<keyword evidence="1" id="KW-1133">Transmembrane helix</keyword>
<dbReference type="InterPro" id="IPR002035">
    <property type="entry name" value="VWF_A"/>
</dbReference>
<dbReference type="OrthoDB" id="7522752at2"/>
<dbReference type="Gene3D" id="3.40.50.410">
    <property type="entry name" value="von Willebrand factor, type A domain"/>
    <property type="match status" value="1"/>
</dbReference>
<accession>A0A0G3I432</accession>
<sequence>MYFLSRLFFYFKKNIFSQKANFSIIFSLIIILFLTVTSFLIYILDWYYKKTSMDHANNSAVLAGASKMVSNFNRLGYNFSNHAKRLLIDDVKKFIRNHVKENLIQSSKAFYREEIQNIVNNSNVMIAQQKNDLKNYSSLQNNIFSVSNNKIFYHLDVTTSYDYRLQLIENIFHHRYSHKILSFVPAMLTIDTGEPPNFLIELVLDFSASMLCGMDSDLETEDSDSVCQKNKNSKITALKNAVLQLLDAINYSNAQQQVYIGLIGYTTRVEKNIKPSWGTEKIRQYVSKDMDALSTGSTDSTPAMETAYRIVTADKKRSFWVNLFREKVTIPSLDFQKFIILLTDGENNKQKNDVDTIKICDKAKKNSVKIITISLNASPQGKIFLKKCGSSSEYHYDVKNNASLLRVFQDIFRVIVHNKYQVRVKG</sequence>
<gene>
    <name evidence="3" type="ORF">G293_05190</name>
</gene>
<evidence type="ECO:0000313" key="3">
    <source>
        <dbReference type="EMBL" id="AKK20649.1"/>
    </source>
</evidence>
<dbReference type="SMART" id="SM00327">
    <property type="entry name" value="VWA"/>
    <property type="match status" value="1"/>
</dbReference>
<keyword evidence="4" id="KW-1185">Reference proteome</keyword>
<dbReference type="KEGG" id="lau:G293_05190"/>